<dbReference type="Gene3D" id="3.60.90.10">
    <property type="entry name" value="S-adenosylmethionine decarboxylase"/>
    <property type="match status" value="2"/>
</dbReference>
<dbReference type="SUPFAM" id="SSF56276">
    <property type="entry name" value="S-adenosylmethionine decarboxylase"/>
    <property type="match status" value="1"/>
</dbReference>
<evidence type="ECO:0000313" key="8">
    <source>
        <dbReference type="Proteomes" id="UP001140217"/>
    </source>
</evidence>
<proteinExistence type="inferred from homology"/>
<keyword evidence="3" id="KW-0745">Spermidine biosynthesis</keyword>
<keyword evidence="6" id="KW-0732">Signal</keyword>
<feature type="signal peptide" evidence="6">
    <location>
        <begin position="1"/>
        <end position="18"/>
    </location>
</feature>
<comment type="similarity">
    <text evidence="2">Belongs to the eukaryotic AdoMetDC family.</text>
</comment>
<dbReference type="InterPro" id="IPR016067">
    <property type="entry name" value="S-AdoMet_deCO2ase_core"/>
</dbReference>
<evidence type="ECO:0000256" key="2">
    <source>
        <dbReference type="ARBA" id="ARBA00008466"/>
    </source>
</evidence>
<dbReference type="Pfam" id="PF01536">
    <property type="entry name" value="SAM_decarbox"/>
    <property type="match status" value="1"/>
</dbReference>
<sequence>MLARHVAIMVGIATLALGLCSGAAPRPAASGVPLHPRAGGGPPIFTATHWPTATEPLGPGPVDARPPQPTLDMEYPVNSRPPVLAPEPPFDLQYSFHAYDGSGLAGAGITSAVNNVIYDLGAAPATAPLPLLCLPTAGGVENAVDATGNTLASKAQTSPTTSPKTCTPTCSGSGTHSEGYTGAFEGPEKLLEMWFAPGPEPARSIGQGGGQPARGGLRRVPRAAWQQMLDLVHCQVLSTLSNEHVDSYLLSESSFFVYPHKLVLKTCGTTTLLYAVPRILEIAREFLGAAAAGVYQVFYSRKNFMFPDQQVEIHQSWDREVAYLDALFPDGAAYMIGKTNSDHWNVYLCGPYGRQDPADADADADSDDQPTLNNSVTGSPVIHPALSRSSSRSTIHGGNGGGGGGGGGSCDARADVTVEILMTGLDAKRMELMHLGGASSTEGPAGGKAVEIASGIAAIYPESQSDSYLFTPCGFSLNGLQGDGYYTIHVTPEQHCSYASFETTIADGYDLCDPAALKRLVERVAAVFGPRFVTVTVFKARPDFGLRRRVDSALAEAQPPMAGARDALAKDLLAKAARRLAADAAPPSFAPVDGYRALDRVLYEFDHYWLRYAYYARAD</sequence>
<evidence type="ECO:0000256" key="1">
    <source>
        <dbReference type="ARBA" id="ARBA00004911"/>
    </source>
</evidence>
<evidence type="ECO:0000256" key="3">
    <source>
        <dbReference type="ARBA" id="ARBA00023066"/>
    </source>
</evidence>
<dbReference type="Proteomes" id="UP001140217">
    <property type="component" value="Unassembled WGS sequence"/>
</dbReference>
<evidence type="ECO:0000256" key="6">
    <source>
        <dbReference type="SAM" id="SignalP"/>
    </source>
</evidence>
<dbReference type="PANTHER" id="PTHR11570">
    <property type="entry name" value="S-ADENOSYLMETHIONINE DECARBOXYLASE"/>
    <property type="match status" value="1"/>
</dbReference>
<gene>
    <name evidence="7" type="primary">SPE2</name>
    <name evidence="7" type="ORF">H4R18_005449</name>
</gene>
<dbReference type="PANTHER" id="PTHR11570:SF0">
    <property type="entry name" value="S-ADENOSYLMETHIONINE DECARBOXYLASE PROENZYME"/>
    <property type="match status" value="1"/>
</dbReference>
<dbReference type="EMBL" id="JANBUL010000329">
    <property type="protein sequence ID" value="KAJ2776861.1"/>
    <property type="molecule type" value="Genomic_DNA"/>
</dbReference>
<organism evidence="7 8">
    <name type="scientific">Coemansia javaensis</name>
    <dbReference type="NCBI Taxonomy" id="2761396"/>
    <lineage>
        <taxon>Eukaryota</taxon>
        <taxon>Fungi</taxon>
        <taxon>Fungi incertae sedis</taxon>
        <taxon>Zoopagomycota</taxon>
        <taxon>Kickxellomycotina</taxon>
        <taxon>Kickxellomycetes</taxon>
        <taxon>Kickxellales</taxon>
        <taxon>Kickxellaceae</taxon>
        <taxon>Coemansia</taxon>
    </lineage>
</organism>
<comment type="caution">
    <text evidence="7">The sequence shown here is derived from an EMBL/GenBank/DDBJ whole genome shotgun (WGS) entry which is preliminary data.</text>
</comment>
<dbReference type="InterPro" id="IPR048283">
    <property type="entry name" value="AdoMetDC-like"/>
</dbReference>
<dbReference type="EC" id="4.1.1.50" evidence="7"/>
<dbReference type="GO" id="GO:0004014">
    <property type="term" value="F:adenosylmethionine decarboxylase activity"/>
    <property type="evidence" value="ECO:0007669"/>
    <property type="project" value="UniProtKB-EC"/>
</dbReference>
<feature type="compositionally biased region" description="Gly residues" evidence="5">
    <location>
        <begin position="397"/>
        <end position="409"/>
    </location>
</feature>
<feature type="region of interest" description="Disordered" evidence="5">
    <location>
        <begin position="358"/>
        <end position="409"/>
    </location>
</feature>
<evidence type="ECO:0000256" key="5">
    <source>
        <dbReference type="SAM" id="MobiDB-lite"/>
    </source>
</evidence>
<dbReference type="GO" id="GO:0008295">
    <property type="term" value="P:spermidine biosynthetic process"/>
    <property type="evidence" value="ECO:0007669"/>
    <property type="project" value="UniProtKB-KW"/>
</dbReference>
<dbReference type="PROSITE" id="PS01336">
    <property type="entry name" value="ADOMETDC"/>
    <property type="match status" value="1"/>
</dbReference>
<accession>A0A9W8H6B0</accession>
<keyword evidence="4" id="KW-0620">Polyamine biosynthesis</keyword>
<reference evidence="7" key="1">
    <citation type="submission" date="2022-07" db="EMBL/GenBank/DDBJ databases">
        <title>Phylogenomic reconstructions and comparative analyses of Kickxellomycotina fungi.</title>
        <authorList>
            <person name="Reynolds N.K."/>
            <person name="Stajich J.E."/>
            <person name="Barry K."/>
            <person name="Grigoriev I.V."/>
            <person name="Crous P."/>
            <person name="Smith M.E."/>
        </authorList>
    </citation>
    <scope>NUCLEOTIDE SEQUENCE</scope>
    <source>
        <strain evidence="7">NBRC 105414</strain>
    </source>
</reference>
<evidence type="ECO:0000313" key="7">
    <source>
        <dbReference type="EMBL" id="KAJ2776861.1"/>
    </source>
</evidence>
<feature type="chain" id="PRO_5040763120" evidence="6">
    <location>
        <begin position="19"/>
        <end position="619"/>
    </location>
</feature>
<evidence type="ECO:0000256" key="4">
    <source>
        <dbReference type="ARBA" id="ARBA00023115"/>
    </source>
</evidence>
<name>A0A9W8H6B0_9FUNG</name>
<feature type="compositionally biased region" description="Polar residues" evidence="5">
    <location>
        <begin position="369"/>
        <end position="378"/>
    </location>
</feature>
<protein>
    <submittedName>
        <fullName evidence="7">Spermidine resistance protein</fullName>
        <ecNumber evidence="7">4.1.1.50</ecNumber>
    </submittedName>
</protein>
<dbReference type="InterPro" id="IPR018166">
    <property type="entry name" value="S-AdoMet_deCO2ase_CS"/>
</dbReference>
<dbReference type="GO" id="GO:0005829">
    <property type="term" value="C:cytosol"/>
    <property type="evidence" value="ECO:0007669"/>
    <property type="project" value="TreeGrafter"/>
</dbReference>
<dbReference type="GO" id="GO:0006597">
    <property type="term" value="P:spermine biosynthetic process"/>
    <property type="evidence" value="ECO:0007669"/>
    <property type="project" value="TreeGrafter"/>
</dbReference>
<keyword evidence="8" id="KW-1185">Reference proteome</keyword>
<feature type="compositionally biased region" description="Polar residues" evidence="5">
    <location>
        <begin position="387"/>
        <end position="396"/>
    </location>
</feature>
<dbReference type="OrthoDB" id="1068353at2759"/>
<dbReference type="AlphaFoldDB" id="A0A9W8H6B0"/>
<feature type="compositionally biased region" description="Acidic residues" evidence="5">
    <location>
        <begin position="358"/>
        <end position="368"/>
    </location>
</feature>
<comment type="pathway">
    <text evidence="1">Amine and polyamine biosynthesis; S-adenosylmethioninamine biosynthesis; S-adenosylmethioninamine from S-adenosyl-L-methionine: step 1/1.</text>
</comment>
<keyword evidence="7" id="KW-0456">Lyase</keyword>